<evidence type="ECO:0000256" key="3">
    <source>
        <dbReference type="SAM" id="SignalP"/>
    </source>
</evidence>
<sequence length="196" mass="19898">MKNAVIATLLSLFLVLSLSSAADVAELRRLRALGWHNGGNGGGGHHGNGHHGGDNGRDHPNKYNNNMGNPVPAPLDSAVGAEAVGVGETLGIESAADPVPAPAPLESSAQAQALESSESTYSCNMSKGAIIAVGVVCGIILLVGFFCAFFSGRDGTTQQSSKSAMAATKSVAVPTKEQPDEISLEDMTAASEPSEA</sequence>
<accession>A0A9N8HVD4</accession>
<dbReference type="EMBL" id="CAICTM010001784">
    <property type="protein sequence ID" value="CAB9526150.1"/>
    <property type="molecule type" value="Genomic_DNA"/>
</dbReference>
<proteinExistence type="predicted"/>
<reference evidence="4" key="1">
    <citation type="submission" date="2020-06" db="EMBL/GenBank/DDBJ databases">
        <authorList>
            <consortium name="Plant Systems Biology data submission"/>
        </authorList>
    </citation>
    <scope>NUCLEOTIDE SEQUENCE</scope>
    <source>
        <strain evidence="4">D6</strain>
    </source>
</reference>
<feature type="chain" id="PRO_5040280035" evidence="3">
    <location>
        <begin position="22"/>
        <end position="196"/>
    </location>
</feature>
<keyword evidence="2" id="KW-1133">Transmembrane helix</keyword>
<gene>
    <name evidence="4" type="ORF">SEMRO_1786_G297410.1</name>
</gene>
<evidence type="ECO:0000313" key="4">
    <source>
        <dbReference type="EMBL" id="CAB9526150.1"/>
    </source>
</evidence>
<keyword evidence="2" id="KW-0812">Transmembrane</keyword>
<keyword evidence="3" id="KW-0732">Signal</keyword>
<organism evidence="4 5">
    <name type="scientific">Seminavis robusta</name>
    <dbReference type="NCBI Taxonomy" id="568900"/>
    <lineage>
        <taxon>Eukaryota</taxon>
        <taxon>Sar</taxon>
        <taxon>Stramenopiles</taxon>
        <taxon>Ochrophyta</taxon>
        <taxon>Bacillariophyta</taxon>
        <taxon>Bacillariophyceae</taxon>
        <taxon>Bacillariophycidae</taxon>
        <taxon>Naviculales</taxon>
        <taxon>Naviculaceae</taxon>
        <taxon>Seminavis</taxon>
    </lineage>
</organism>
<feature type="region of interest" description="Disordered" evidence="1">
    <location>
        <begin position="156"/>
        <end position="196"/>
    </location>
</feature>
<name>A0A9N8HVD4_9STRA</name>
<evidence type="ECO:0000256" key="2">
    <source>
        <dbReference type="SAM" id="Phobius"/>
    </source>
</evidence>
<keyword evidence="5" id="KW-1185">Reference proteome</keyword>
<keyword evidence="2" id="KW-0472">Membrane</keyword>
<feature type="transmembrane region" description="Helical" evidence="2">
    <location>
        <begin position="129"/>
        <end position="152"/>
    </location>
</feature>
<evidence type="ECO:0000256" key="1">
    <source>
        <dbReference type="SAM" id="MobiDB-lite"/>
    </source>
</evidence>
<protein>
    <submittedName>
        <fullName evidence="4">Uncharacterized protein</fullName>
    </submittedName>
</protein>
<evidence type="ECO:0000313" key="5">
    <source>
        <dbReference type="Proteomes" id="UP001153069"/>
    </source>
</evidence>
<feature type="compositionally biased region" description="Basic and acidic residues" evidence="1">
    <location>
        <begin position="51"/>
        <end position="61"/>
    </location>
</feature>
<feature type="region of interest" description="Disordered" evidence="1">
    <location>
        <begin position="41"/>
        <end position="63"/>
    </location>
</feature>
<dbReference type="AlphaFoldDB" id="A0A9N8HVD4"/>
<feature type="signal peptide" evidence="3">
    <location>
        <begin position="1"/>
        <end position="21"/>
    </location>
</feature>
<dbReference type="Proteomes" id="UP001153069">
    <property type="component" value="Unassembled WGS sequence"/>
</dbReference>
<comment type="caution">
    <text evidence="4">The sequence shown here is derived from an EMBL/GenBank/DDBJ whole genome shotgun (WGS) entry which is preliminary data.</text>
</comment>